<accession>A0A813HIZ1</accession>
<dbReference type="EMBL" id="CAJNNV010031810">
    <property type="protein sequence ID" value="CAE8637930.1"/>
    <property type="molecule type" value="Genomic_DNA"/>
</dbReference>
<reference evidence="2" key="1">
    <citation type="submission" date="2021-02" db="EMBL/GenBank/DDBJ databases">
        <authorList>
            <person name="Dougan E. K."/>
            <person name="Rhodes N."/>
            <person name="Thang M."/>
            <person name="Chan C."/>
        </authorList>
    </citation>
    <scope>NUCLEOTIDE SEQUENCE</scope>
</reference>
<proteinExistence type="predicted"/>
<name>A0A813HIZ1_POLGL</name>
<dbReference type="AlphaFoldDB" id="A0A813HIZ1"/>
<dbReference type="Proteomes" id="UP000654075">
    <property type="component" value="Unassembled WGS sequence"/>
</dbReference>
<evidence type="ECO:0000313" key="2">
    <source>
        <dbReference type="EMBL" id="CAE8637930.1"/>
    </source>
</evidence>
<protein>
    <submittedName>
        <fullName evidence="2">Uncharacterized protein</fullName>
    </submittedName>
</protein>
<evidence type="ECO:0000313" key="3">
    <source>
        <dbReference type="Proteomes" id="UP000654075"/>
    </source>
</evidence>
<evidence type="ECO:0000256" key="1">
    <source>
        <dbReference type="SAM" id="Phobius"/>
    </source>
</evidence>
<keyword evidence="1" id="KW-1133">Transmembrane helix</keyword>
<gene>
    <name evidence="2" type="ORF">PGLA1383_LOCUS53228</name>
</gene>
<organism evidence="2 3">
    <name type="scientific">Polarella glacialis</name>
    <name type="common">Dinoflagellate</name>
    <dbReference type="NCBI Taxonomy" id="89957"/>
    <lineage>
        <taxon>Eukaryota</taxon>
        <taxon>Sar</taxon>
        <taxon>Alveolata</taxon>
        <taxon>Dinophyceae</taxon>
        <taxon>Suessiales</taxon>
        <taxon>Suessiaceae</taxon>
        <taxon>Polarella</taxon>
    </lineage>
</organism>
<comment type="caution">
    <text evidence="2">The sequence shown here is derived from an EMBL/GenBank/DDBJ whole genome shotgun (WGS) entry which is preliminary data.</text>
</comment>
<keyword evidence="3" id="KW-1185">Reference proteome</keyword>
<feature type="transmembrane region" description="Helical" evidence="1">
    <location>
        <begin position="55"/>
        <end position="75"/>
    </location>
</feature>
<keyword evidence="1" id="KW-0812">Transmembrane</keyword>
<sequence length="137" mass="15628">MYARWASRLMKDMDEIPGWIGVICIPLVTSTSWVLMTSTSTATFYMLLYWTSIGLYPLSLEEHFLVAVFAAWLYFAAYKGTWDCILCCNGPRLAECGPPYRYSADLYHPPLPALSPHDLVQPLCIKVLKLPDLWLCE</sequence>
<feature type="transmembrane region" description="Helical" evidence="1">
    <location>
        <begin position="16"/>
        <end position="35"/>
    </location>
</feature>
<keyword evidence="1" id="KW-0472">Membrane</keyword>